<comment type="caution">
    <text evidence="1">The sequence shown here is derived from an EMBL/GenBank/DDBJ whole genome shotgun (WGS) entry which is preliminary data.</text>
</comment>
<evidence type="ECO:0000313" key="1">
    <source>
        <dbReference type="EMBL" id="KAK9241382.1"/>
    </source>
</evidence>
<keyword evidence="2" id="KW-1185">Reference proteome</keyword>
<dbReference type="EMBL" id="MU971335">
    <property type="protein sequence ID" value="KAK9241382.1"/>
    <property type="molecule type" value="Genomic_DNA"/>
</dbReference>
<reference evidence="2" key="1">
    <citation type="journal article" date="2024" name="Front. Bioeng. Biotechnol.">
        <title>Genome-scale model development and genomic sequencing of the oleaginous clade Lipomyces.</title>
        <authorList>
            <person name="Czajka J.J."/>
            <person name="Han Y."/>
            <person name="Kim J."/>
            <person name="Mondo S.J."/>
            <person name="Hofstad B.A."/>
            <person name="Robles A."/>
            <person name="Haridas S."/>
            <person name="Riley R."/>
            <person name="LaButti K."/>
            <person name="Pangilinan J."/>
            <person name="Andreopoulos W."/>
            <person name="Lipzen A."/>
            <person name="Yan J."/>
            <person name="Wang M."/>
            <person name="Ng V."/>
            <person name="Grigoriev I.V."/>
            <person name="Spatafora J.W."/>
            <person name="Magnuson J.K."/>
            <person name="Baker S.E."/>
            <person name="Pomraning K.R."/>
        </authorList>
    </citation>
    <scope>NUCLEOTIDE SEQUENCE [LARGE SCALE GENOMIC DNA]</scope>
    <source>
        <strain evidence="2">CBS 7786</strain>
    </source>
</reference>
<proteinExistence type="predicted"/>
<evidence type="ECO:0000313" key="2">
    <source>
        <dbReference type="Proteomes" id="UP001433508"/>
    </source>
</evidence>
<sequence length="337" mass="36031">MRLRGLIRASNRRTHTSLPPPSCITIDAEVREAVQTNKPVVALESTILTHGIPYPHNLEMAHELNKIIRAEGAVPATIALVKGRPTVGATDEEIEYLCQPPKDESFIKVSRRDLAYAVAHGVTGGTTIAGTMILAHMAGIRVFATGGLGGVHRGSEATMDISADLEELGRTPVAVVSAGAKAILDLDKTFEYLETKGVHVSTYGPKGVNLPAFYSRDSGIPSPFNFETPKEAAAVIHTNSLLQLQSGLLFCIPVPAEYEIPAADINGVIERAIVSAEQEGIKGKAITPYLLNRILELTGGRSLKSNVGFVKNNIKVGASIAKALSEIENNKKTDEVR</sequence>
<organism evidence="1 2">
    <name type="scientific">Lipomyces kononenkoae</name>
    <name type="common">Yeast</name>
    <dbReference type="NCBI Taxonomy" id="34357"/>
    <lineage>
        <taxon>Eukaryota</taxon>
        <taxon>Fungi</taxon>
        <taxon>Dikarya</taxon>
        <taxon>Ascomycota</taxon>
        <taxon>Saccharomycotina</taxon>
        <taxon>Lipomycetes</taxon>
        <taxon>Lipomycetales</taxon>
        <taxon>Lipomycetaceae</taxon>
        <taxon>Lipomyces</taxon>
    </lineage>
</organism>
<name>A0ACC3TBU6_LIPKO</name>
<gene>
    <name evidence="1" type="ORF">V1525DRAFT_334713</name>
</gene>
<accession>A0ACC3TBU6</accession>
<protein>
    <submittedName>
        <fullName evidence="1">Uncharacterized protein</fullName>
    </submittedName>
</protein>
<dbReference type="Proteomes" id="UP001433508">
    <property type="component" value="Unassembled WGS sequence"/>
</dbReference>